<proteinExistence type="inferred from homology"/>
<keyword evidence="6" id="KW-1185">Reference proteome</keyword>
<evidence type="ECO:0000256" key="1">
    <source>
        <dbReference type="ARBA" id="ARBA00001946"/>
    </source>
</evidence>
<dbReference type="InterPro" id="IPR000086">
    <property type="entry name" value="NUDIX_hydrolase_dom"/>
</dbReference>
<dbReference type="PANTHER" id="PTHR43046">
    <property type="entry name" value="GDP-MANNOSE MANNOSYL HYDROLASE"/>
    <property type="match status" value="1"/>
</dbReference>
<dbReference type="PROSITE" id="PS00893">
    <property type="entry name" value="NUDIX_BOX"/>
    <property type="match status" value="1"/>
</dbReference>
<evidence type="ECO:0000256" key="2">
    <source>
        <dbReference type="ARBA" id="ARBA00022801"/>
    </source>
</evidence>
<gene>
    <name evidence="5" type="ORF">HND93_34685</name>
</gene>
<sequence>MNAGAREPAAWQVLEERELLRRDPWMRIAVQRVRLPDGREIDDYHRIRLQDVAVILAVDGAERLLVLNGYKHGHGRVDLTLPGGAIDPGETPLDAARRELREETGLAAASWRALHHAVTNANYHCSTEHYFMARELNVVGGTTSGDLEAMEAAWLTPDEVRARVADAGAPVVLGVLCGFLLYLRQLGEVS</sequence>
<evidence type="ECO:0000313" key="5">
    <source>
        <dbReference type="EMBL" id="NYZ24878.1"/>
    </source>
</evidence>
<dbReference type="EMBL" id="JABFDB010000046">
    <property type="protein sequence ID" value="NYZ24878.1"/>
    <property type="molecule type" value="Genomic_DNA"/>
</dbReference>
<dbReference type="Gene3D" id="3.90.79.10">
    <property type="entry name" value="Nucleoside Triphosphate Pyrophosphohydrolase"/>
    <property type="match status" value="1"/>
</dbReference>
<accession>A0ABX2TMU7</accession>
<dbReference type="InterPro" id="IPR015797">
    <property type="entry name" value="NUDIX_hydrolase-like_dom_sf"/>
</dbReference>
<dbReference type="InterPro" id="IPR020476">
    <property type="entry name" value="Nudix_hydrolase"/>
</dbReference>
<dbReference type="CDD" id="cd03424">
    <property type="entry name" value="NUDIX_ADPRase_Nudt5_UGPPase_Nudt14"/>
    <property type="match status" value="1"/>
</dbReference>
<evidence type="ECO:0000313" key="6">
    <source>
        <dbReference type="Proteomes" id="UP000584642"/>
    </source>
</evidence>
<comment type="similarity">
    <text evidence="3">Belongs to the Nudix hydrolase family.</text>
</comment>
<dbReference type="SUPFAM" id="SSF55811">
    <property type="entry name" value="Nudix"/>
    <property type="match status" value="1"/>
</dbReference>
<organism evidence="5 6">
    <name type="scientific">Azospirillum oleiclasticum</name>
    <dbReference type="NCBI Taxonomy" id="2735135"/>
    <lineage>
        <taxon>Bacteria</taxon>
        <taxon>Pseudomonadati</taxon>
        <taxon>Pseudomonadota</taxon>
        <taxon>Alphaproteobacteria</taxon>
        <taxon>Rhodospirillales</taxon>
        <taxon>Azospirillaceae</taxon>
        <taxon>Azospirillum</taxon>
    </lineage>
</organism>
<reference evidence="5 6" key="1">
    <citation type="submission" date="2020-05" db="EMBL/GenBank/DDBJ databases">
        <title>Azospirillum oleiclasticum sp. nov, a nitrogen-fixing and heavy crude oil-emulsifying bacterium isolated from the crude oil of Yumen Oilfield.</title>
        <authorList>
            <person name="Wu D."/>
            <person name="Cai M."/>
            <person name="Zhang X."/>
        </authorList>
    </citation>
    <scope>NUCLEOTIDE SEQUENCE [LARGE SCALE GENOMIC DNA]</scope>
    <source>
        <strain evidence="5 6">ROY-1-1-2</strain>
    </source>
</reference>
<comment type="cofactor">
    <cofactor evidence="1">
        <name>Mg(2+)</name>
        <dbReference type="ChEBI" id="CHEBI:18420"/>
    </cofactor>
</comment>
<dbReference type="RefSeq" id="WP_180286652.1">
    <property type="nucleotide sequence ID" value="NZ_JABFDB010000046.1"/>
</dbReference>
<dbReference type="Pfam" id="PF00293">
    <property type="entry name" value="NUDIX"/>
    <property type="match status" value="1"/>
</dbReference>
<evidence type="ECO:0000259" key="4">
    <source>
        <dbReference type="PROSITE" id="PS51462"/>
    </source>
</evidence>
<dbReference type="Proteomes" id="UP000584642">
    <property type="component" value="Unassembled WGS sequence"/>
</dbReference>
<protein>
    <submittedName>
        <fullName evidence="5">NUDIX hydrolase</fullName>
    </submittedName>
</protein>
<dbReference type="PRINTS" id="PR00502">
    <property type="entry name" value="NUDIXFAMILY"/>
</dbReference>
<dbReference type="GO" id="GO:0016787">
    <property type="term" value="F:hydrolase activity"/>
    <property type="evidence" value="ECO:0007669"/>
    <property type="project" value="UniProtKB-KW"/>
</dbReference>
<name>A0ABX2TMU7_9PROT</name>
<evidence type="ECO:0000256" key="3">
    <source>
        <dbReference type="RuleBase" id="RU003476"/>
    </source>
</evidence>
<dbReference type="PANTHER" id="PTHR43046:SF14">
    <property type="entry name" value="MUTT_NUDIX FAMILY PROTEIN"/>
    <property type="match status" value="1"/>
</dbReference>
<keyword evidence="2 3" id="KW-0378">Hydrolase</keyword>
<dbReference type="PROSITE" id="PS51462">
    <property type="entry name" value="NUDIX"/>
    <property type="match status" value="1"/>
</dbReference>
<dbReference type="InterPro" id="IPR020084">
    <property type="entry name" value="NUDIX_hydrolase_CS"/>
</dbReference>
<feature type="domain" description="Nudix hydrolase" evidence="4">
    <location>
        <begin position="47"/>
        <end position="177"/>
    </location>
</feature>
<comment type="caution">
    <text evidence="5">The sequence shown here is derived from an EMBL/GenBank/DDBJ whole genome shotgun (WGS) entry which is preliminary data.</text>
</comment>